<dbReference type="Proteomes" id="UP001497700">
    <property type="component" value="Unassembled WGS sequence"/>
</dbReference>
<name>A0ACB9ZAM5_9PEZI</name>
<organism evidence="1 2">
    <name type="scientific">Hypoxylon rubiginosum</name>
    <dbReference type="NCBI Taxonomy" id="110542"/>
    <lineage>
        <taxon>Eukaryota</taxon>
        <taxon>Fungi</taxon>
        <taxon>Dikarya</taxon>
        <taxon>Ascomycota</taxon>
        <taxon>Pezizomycotina</taxon>
        <taxon>Sordariomycetes</taxon>
        <taxon>Xylariomycetidae</taxon>
        <taxon>Xylariales</taxon>
        <taxon>Hypoxylaceae</taxon>
        <taxon>Hypoxylon</taxon>
    </lineage>
</organism>
<protein>
    <submittedName>
        <fullName evidence="1">Uncharacterized protein</fullName>
    </submittedName>
</protein>
<accession>A0ACB9ZAM5</accession>
<evidence type="ECO:0000313" key="2">
    <source>
        <dbReference type="Proteomes" id="UP001497700"/>
    </source>
</evidence>
<gene>
    <name evidence="1" type="ORF">F4820DRAFT_445019</name>
</gene>
<sequence>MANTVGDGLYRVDIALAALITNPQQLDRARERFSKSPSYESHLSHNSTRSQSSEPPSEEQRRREEQKRQLIREHRASFPFNQFAAQCREEEQRIIRASENATLLDEMRLVDPKVRRLARETIEKRWVEQGIWSDKWKDAGVWRWKHEEPLVLEPDLESDLEAEDTTHPLSSSQKARTSKPRITSERRAILEREREQSRPYYQFIYQVSKERERKQNELPIGSDSPDINTRAYENVKNTWVKRRIWNRKWGMLPGMTWVHEQPLDQMLAEEMGVDTPSPVNPPDGLSWVIR</sequence>
<evidence type="ECO:0000313" key="1">
    <source>
        <dbReference type="EMBL" id="KAI4868606.1"/>
    </source>
</evidence>
<proteinExistence type="predicted"/>
<dbReference type="EMBL" id="MU393437">
    <property type="protein sequence ID" value="KAI4868606.1"/>
    <property type="molecule type" value="Genomic_DNA"/>
</dbReference>
<reference evidence="1 2" key="1">
    <citation type="journal article" date="2022" name="New Phytol.">
        <title>Ecological generalism drives hyperdiversity of secondary metabolite gene clusters in xylarialean endophytes.</title>
        <authorList>
            <person name="Franco M.E.E."/>
            <person name="Wisecaver J.H."/>
            <person name="Arnold A.E."/>
            <person name="Ju Y.M."/>
            <person name="Slot J.C."/>
            <person name="Ahrendt S."/>
            <person name="Moore L.P."/>
            <person name="Eastman K.E."/>
            <person name="Scott K."/>
            <person name="Konkel Z."/>
            <person name="Mondo S.J."/>
            <person name="Kuo A."/>
            <person name="Hayes R.D."/>
            <person name="Haridas S."/>
            <person name="Andreopoulos B."/>
            <person name="Riley R."/>
            <person name="LaButti K."/>
            <person name="Pangilinan J."/>
            <person name="Lipzen A."/>
            <person name="Amirebrahimi M."/>
            <person name="Yan J."/>
            <person name="Adam C."/>
            <person name="Keymanesh K."/>
            <person name="Ng V."/>
            <person name="Louie K."/>
            <person name="Northen T."/>
            <person name="Drula E."/>
            <person name="Henrissat B."/>
            <person name="Hsieh H.M."/>
            <person name="Youens-Clark K."/>
            <person name="Lutzoni F."/>
            <person name="Miadlikowska J."/>
            <person name="Eastwood D.C."/>
            <person name="Hamelin R.C."/>
            <person name="Grigoriev I.V."/>
            <person name="U'Ren J.M."/>
        </authorList>
    </citation>
    <scope>NUCLEOTIDE SEQUENCE [LARGE SCALE GENOMIC DNA]</scope>
    <source>
        <strain evidence="1 2">CBS 119005</strain>
    </source>
</reference>
<comment type="caution">
    <text evidence="1">The sequence shown here is derived from an EMBL/GenBank/DDBJ whole genome shotgun (WGS) entry which is preliminary data.</text>
</comment>
<keyword evidence="2" id="KW-1185">Reference proteome</keyword>